<evidence type="ECO:0000313" key="1">
    <source>
        <dbReference type="EMBL" id="KAI4379534.1"/>
    </source>
</evidence>
<dbReference type="EMBL" id="CM042882">
    <property type="protein sequence ID" value="KAI4379534.1"/>
    <property type="molecule type" value="Genomic_DNA"/>
</dbReference>
<organism evidence="1 2">
    <name type="scientific">Melastoma candidum</name>
    <dbReference type="NCBI Taxonomy" id="119954"/>
    <lineage>
        <taxon>Eukaryota</taxon>
        <taxon>Viridiplantae</taxon>
        <taxon>Streptophyta</taxon>
        <taxon>Embryophyta</taxon>
        <taxon>Tracheophyta</taxon>
        <taxon>Spermatophyta</taxon>
        <taxon>Magnoliopsida</taxon>
        <taxon>eudicotyledons</taxon>
        <taxon>Gunneridae</taxon>
        <taxon>Pentapetalae</taxon>
        <taxon>rosids</taxon>
        <taxon>malvids</taxon>
        <taxon>Myrtales</taxon>
        <taxon>Melastomataceae</taxon>
        <taxon>Melastomatoideae</taxon>
        <taxon>Melastomateae</taxon>
        <taxon>Melastoma</taxon>
    </lineage>
</organism>
<evidence type="ECO:0000313" key="2">
    <source>
        <dbReference type="Proteomes" id="UP001057402"/>
    </source>
</evidence>
<reference evidence="2" key="1">
    <citation type="journal article" date="2023" name="Front. Plant Sci.">
        <title>Chromosomal-level genome assembly of Melastoma candidum provides insights into trichome evolution.</title>
        <authorList>
            <person name="Zhong Y."/>
            <person name="Wu W."/>
            <person name="Sun C."/>
            <person name="Zou P."/>
            <person name="Liu Y."/>
            <person name="Dai S."/>
            <person name="Zhou R."/>
        </authorList>
    </citation>
    <scope>NUCLEOTIDE SEQUENCE [LARGE SCALE GENOMIC DNA]</scope>
</reference>
<comment type="caution">
    <text evidence="1">The sequence shown here is derived from an EMBL/GenBank/DDBJ whole genome shotgun (WGS) entry which is preliminary data.</text>
</comment>
<sequence>MGVSNNVTAVLNLITLLCSVPIISSGVRLSSKPNNECTHHLRWPTVILGTLLLLGLAGPGLLHMEQPPGPAMLQLQLLQGWTSGEPPGGMEEKTNRIVTAVAIILICAYIIACSAFRNAMIAARIGLMLGLKATLDGYLSLMLTI</sequence>
<protein>
    <submittedName>
        <fullName evidence="1">Uncharacterized protein</fullName>
    </submittedName>
</protein>
<accession>A0ACB9RPL5</accession>
<keyword evidence="2" id="KW-1185">Reference proteome</keyword>
<name>A0ACB9RPL5_9MYRT</name>
<proteinExistence type="predicted"/>
<gene>
    <name evidence="1" type="ORF">MLD38_005815</name>
</gene>
<dbReference type="Proteomes" id="UP001057402">
    <property type="component" value="Chromosome 3"/>
</dbReference>